<dbReference type="Gene3D" id="3.30.565.10">
    <property type="entry name" value="Histidine kinase-like ATPase, C-terminal domain"/>
    <property type="match status" value="1"/>
</dbReference>
<keyword evidence="9 16" id="KW-0418">Kinase</keyword>
<dbReference type="Gene3D" id="1.10.287.130">
    <property type="match status" value="1"/>
</dbReference>
<proteinExistence type="predicted"/>
<reference evidence="16 17" key="1">
    <citation type="submission" date="2019-08" db="EMBL/GenBank/DDBJ databases">
        <title>Complete genome sequence of Arcobacter acticola.</title>
        <authorList>
            <person name="Miller W."/>
        </authorList>
    </citation>
    <scope>NUCLEOTIDE SEQUENCE [LARGE SCALE GENOMIC DNA]</scope>
    <source>
        <strain evidence="16 17">KCTC 52212</strain>
    </source>
</reference>
<dbReference type="PANTHER" id="PTHR45528:SF1">
    <property type="entry name" value="SENSOR HISTIDINE KINASE CPXA"/>
    <property type="match status" value="1"/>
</dbReference>
<dbReference type="EC" id="2.7.13.3" evidence="3"/>
<evidence type="ECO:0000256" key="9">
    <source>
        <dbReference type="ARBA" id="ARBA00022777"/>
    </source>
</evidence>
<feature type="domain" description="Histidine kinase" evidence="15">
    <location>
        <begin position="268"/>
        <end position="462"/>
    </location>
</feature>
<evidence type="ECO:0000313" key="16">
    <source>
        <dbReference type="EMBL" id="QKE28784.1"/>
    </source>
</evidence>
<keyword evidence="13 14" id="KW-0472">Membrane</keyword>
<evidence type="ECO:0000256" key="2">
    <source>
        <dbReference type="ARBA" id="ARBA00004651"/>
    </source>
</evidence>
<evidence type="ECO:0000256" key="7">
    <source>
        <dbReference type="ARBA" id="ARBA00022692"/>
    </source>
</evidence>
<dbReference type="GO" id="GO:0000155">
    <property type="term" value="F:phosphorelay sensor kinase activity"/>
    <property type="evidence" value="ECO:0007669"/>
    <property type="project" value="InterPro"/>
</dbReference>
<protein>
    <recommendedName>
        <fullName evidence="3">histidine kinase</fullName>
        <ecNumber evidence="3">2.7.13.3</ecNumber>
    </recommendedName>
</protein>
<gene>
    <name evidence="16" type="ORF">AACT_1627</name>
</gene>
<dbReference type="GO" id="GO:0005524">
    <property type="term" value="F:ATP binding"/>
    <property type="evidence" value="ECO:0007669"/>
    <property type="project" value="UniProtKB-KW"/>
</dbReference>
<keyword evidence="5" id="KW-0597">Phosphoprotein</keyword>
<dbReference type="InterPro" id="IPR003594">
    <property type="entry name" value="HATPase_dom"/>
</dbReference>
<dbReference type="SUPFAM" id="SSF47384">
    <property type="entry name" value="Homodimeric domain of signal transducing histidine kinase"/>
    <property type="match status" value="1"/>
</dbReference>
<evidence type="ECO:0000256" key="13">
    <source>
        <dbReference type="ARBA" id="ARBA00023136"/>
    </source>
</evidence>
<feature type="transmembrane region" description="Helical" evidence="14">
    <location>
        <begin position="187"/>
        <end position="206"/>
    </location>
</feature>
<evidence type="ECO:0000256" key="4">
    <source>
        <dbReference type="ARBA" id="ARBA00022475"/>
    </source>
</evidence>
<dbReference type="SMART" id="SM00387">
    <property type="entry name" value="HATPase_c"/>
    <property type="match status" value="1"/>
</dbReference>
<evidence type="ECO:0000256" key="8">
    <source>
        <dbReference type="ARBA" id="ARBA00022741"/>
    </source>
</evidence>
<dbReference type="EMBL" id="CP042652">
    <property type="protein sequence ID" value="QKE28784.1"/>
    <property type="molecule type" value="Genomic_DNA"/>
</dbReference>
<evidence type="ECO:0000256" key="11">
    <source>
        <dbReference type="ARBA" id="ARBA00022989"/>
    </source>
</evidence>
<dbReference type="InterPro" id="IPR036890">
    <property type="entry name" value="HATPase_C_sf"/>
</dbReference>
<dbReference type="Pfam" id="PF00512">
    <property type="entry name" value="HisKA"/>
    <property type="match status" value="1"/>
</dbReference>
<dbReference type="SUPFAM" id="SSF55874">
    <property type="entry name" value="ATPase domain of HSP90 chaperone/DNA topoisomerase II/histidine kinase"/>
    <property type="match status" value="1"/>
</dbReference>
<comment type="subcellular location">
    <subcellularLocation>
        <location evidence="2">Cell membrane</location>
        <topology evidence="2">Multi-pass membrane protein</topology>
    </subcellularLocation>
</comment>
<evidence type="ECO:0000256" key="5">
    <source>
        <dbReference type="ARBA" id="ARBA00022553"/>
    </source>
</evidence>
<evidence type="ECO:0000256" key="14">
    <source>
        <dbReference type="SAM" id="Phobius"/>
    </source>
</evidence>
<evidence type="ECO:0000256" key="3">
    <source>
        <dbReference type="ARBA" id="ARBA00012438"/>
    </source>
</evidence>
<feature type="transmembrane region" description="Helical" evidence="14">
    <location>
        <begin position="7"/>
        <end position="30"/>
    </location>
</feature>
<dbReference type="CDD" id="cd00082">
    <property type="entry name" value="HisKA"/>
    <property type="match status" value="1"/>
</dbReference>
<dbReference type="AlphaFoldDB" id="A0A6M8F0D2"/>
<evidence type="ECO:0000259" key="15">
    <source>
        <dbReference type="PROSITE" id="PS50109"/>
    </source>
</evidence>
<keyword evidence="8" id="KW-0547">Nucleotide-binding</keyword>
<dbReference type="KEGG" id="paco:AACT_1627"/>
<dbReference type="InterPro" id="IPR050398">
    <property type="entry name" value="HssS/ArlS-like"/>
</dbReference>
<dbReference type="InterPro" id="IPR003661">
    <property type="entry name" value="HisK_dim/P_dom"/>
</dbReference>
<evidence type="ECO:0000256" key="12">
    <source>
        <dbReference type="ARBA" id="ARBA00023012"/>
    </source>
</evidence>
<organism evidence="16 17">
    <name type="scientific">Arcobacter acticola</name>
    <dbReference type="NCBI Taxonomy" id="1849015"/>
    <lineage>
        <taxon>Bacteria</taxon>
        <taxon>Pseudomonadati</taxon>
        <taxon>Campylobacterota</taxon>
        <taxon>Epsilonproteobacteria</taxon>
        <taxon>Campylobacterales</taxon>
        <taxon>Arcobacteraceae</taxon>
        <taxon>Arcobacter</taxon>
    </lineage>
</organism>
<comment type="catalytic activity">
    <reaction evidence="1">
        <text>ATP + protein L-histidine = ADP + protein N-phospho-L-histidine.</text>
        <dbReference type="EC" id="2.7.13.3"/>
    </reaction>
</comment>
<keyword evidence="7 14" id="KW-0812">Transmembrane</keyword>
<dbReference type="Pfam" id="PF02518">
    <property type="entry name" value="HATPase_c"/>
    <property type="match status" value="1"/>
</dbReference>
<dbReference type="GO" id="GO:0005886">
    <property type="term" value="C:plasma membrane"/>
    <property type="evidence" value="ECO:0007669"/>
    <property type="project" value="UniProtKB-SubCell"/>
</dbReference>
<dbReference type="CDD" id="cd00075">
    <property type="entry name" value="HATPase"/>
    <property type="match status" value="1"/>
</dbReference>
<dbReference type="InterPro" id="IPR005467">
    <property type="entry name" value="His_kinase_dom"/>
</dbReference>
<keyword evidence="4" id="KW-1003">Cell membrane</keyword>
<evidence type="ECO:0000256" key="10">
    <source>
        <dbReference type="ARBA" id="ARBA00022840"/>
    </source>
</evidence>
<evidence type="ECO:0000256" key="6">
    <source>
        <dbReference type="ARBA" id="ARBA00022679"/>
    </source>
</evidence>
<evidence type="ECO:0000256" key="1">
    <source>
        <dbReference type="ARBA" id="ARBA00000085"/>
    </source>
</evidence>
<dbReference type="Proteomes" id="UP000503483">
    <property type="component" value="Chromosome"/>
</dbReference>
<dbReference type="RefSeq" id="WP_172126344.1">
    <property type="nucleotide sequence ID" value="NZ_CP042652.1"/>
</dbReference>
<keyword evidence="6" id="KW-0808">Transferase</keyword>
<dbReference type="SMART" id="SM00388">
    <property type="entry name" value="HisKA"/>
    <property type="match status" value="1"/>
</dbReference>
<dbReference type="PANTHER" id="PTHR45528">
    <property type="entry name" value="SENSOR HISTIDINE KINASE CPXA"/>
    <property type="match status" value="1"/>
</dbReference>
<evidence type="ECO:0000313" key="17">
    <source>
        <dbReference type="Proteomes" id="UP000503483"/>
    </source>
</evidence>
<sequence length="462" mass="54425">MTIKQRLYISFSLILFILMFIIGVFFYTLFNLNEVHNSQKHRYDQIRRVEKLKEYNNSFSWIALDIITDYEKMNIVKKRLEKANELFLNLKSQKTDTINNSESIKEKENLELIFLEFENIEKLIKQELYELVLKKEEKNFNLFNKKYEQISTLIQKLLIEEIDYLQDELNKTEKNTEDFIETIKLELVILLLVAIIISFIISGKIIKEIKDKLYKLNVGVLQLFKDDENSIKVDIGENNELSEITNNLNSYLEKQHEIIHSREELLRNISHELKTPIAKGKFLLENLKSKNASSEISSINRVFSDIEELTSKLLQREKLNFATLKSSEFKVSSLILEALSKLSIDDESKIKLEIKNDFYILADKYYLTIALKNLIDNALKYAEDFPIEIEAKNNRLNVKNIAQKLSNDLIYYIKPFTRDTNQQSGHGLGLNIVNKIIQKHNFKLEYDYKNSQNIFSIIFKNI</sequence>
<dbReference type="InterPro" id="IPR036097">
    <property type="entry name" value="HisK_dim/P_sf"/>
</dbReference>
<keyword evidence="12" id="KW-0902">Two-component regulatory system</keyword>
<keyword evidence="10" id="KW-0067">ATP-binding</keyword>
<name>A0A6M8F0D2_9BACT</name>
<keyword evidence="11 14" id="KW-1133">Transmembrane helix</keyword>
<dbReference type="PROSITE" id="PS50109">
    <property type="entry name" value="HIS_KIN"/>
    <property type="match status" value="1"/>
</dbReference>
<accession>A0A6M8F0D2</accession>
<keyword evidence="17" id="KW-1185">Reference proteome</keyword>